<keyword evidence="1" id="KW-0812">Transmembrane</keyword>
<proteinExistence type="predicted"/>
<dbReference type="Pfam" id="PF00534">
    <property type="entry name" value="Glycos_transf_1"/>
    <property type="match status" value="1"/>
</dbReference>
<dbReference type="PANTHER" id="PTHR12526:SF630">
    <property type="entry name" value="GLYCOSYLTRANSFERASE"/>
    <property type="match status" value="1"/>
</dbReference>
<evidence type="ECO:0000313" key="4">
    <source>
        <dbReference type="Proteomes" id="UP000262524"/>
    </source>
</evidence>
<evidence type="ECO:0000256" key="1">
    <source>
        <dbReference type="SAM" id="Phobius"/>
    </source>
</evidence>
<organism evidence="3 4">
    <name type="scientific">Anaerobutyricum hallii</name>
    <dbReference type="NCBI Taxonomy" id="39488"/>
    <lineage>
        <taxon>Bacteria</taxon>
        <taxon>Bacillati</taxon>
        <taxon>Bacillota</taxon>
        <taxon>Clostridia</taxon>
        <taxon>Lachnospirales</taxon>
        <taxon>Lachnospiraceae</taxon>
        <taxon>Anaerobutyricum</taxon>
    </lineage>
</organism>
<dbReference type="EMBL" id="QSOE01000263">
    <property type="protein sequence ID" value="RGI72750.1"/>
    <property type="molecule type" value="Genomic_DNA"/>
</dbReference>
<dbReference type="SUPFAM" id="SSF53756">
    <property type="entry name" value="UDP-Glycosyltransferase/glycogen phosphorylase"/>
    <property type="match status" value="1"/>
</dbReference>
<feature type="transmembrane region" description="Helical" evidence="1">
    <location>
        <begin position="85"/>
        <end position="104"/>
    </location>
</feature>
<name>A0A374MPL4_9FIRM</name>
<dbReference type="PANTHER" id="PTHR12526">
    <property type="entry name" value="GLYCOSYLTRANSFERASE"/>
    <property type="match status" value="1"/>
</dbReference>
<dbReference type="RefSeq" id="WP_117983875.1">
    <property type="nucleotide sequence ID" value="NZ_QSOE01000263.1"/>
</dbReference>
<keyword evidence="3" id="KW-0808">Transferase</keyword>
<sequence>MKNKKIMFVTGSLSDGGAEKVMSILASGCAEIGADVTLIVLRDKKIIYSVSDKVKIVQFKDNGKFATFTRIVKLHKVLKRTNVEVVIPFLPIISLYTLLANIGVGKKIIMSERADPYAKLSKLPWKDKIGSFLMRRCGLYGLADWMVFQTIDAQSYYNKKIQNKSSIISNPLDTVNMPNPWNGEREKKIVAAGRFSEEKNFPMLLKAFVRFSKIHPEYKLIIYGEGKLRKEYENLITKLNINKIVELPGFSANLIEEIRKASMYISTSNHEGISNSMLEALGMGIPTIVTNCPIGGSKMFVRSDDNGILIPMNDEEALFKAMCKICEDTQYAEHISTNAIKIRNQISTKSVCNSWMEIINNL</sequence>
<keyword evidence="1" id="KW-0472">Membrane</keyword>
<accession>A0A374MPL4</accession>
<dbReference type="GO" id="GO:0016757">
    <property type="term" value="F:glycosyltransferase activity"/>
    <property type="evidence" value="ECO:0007669"/>
    <property type="project" value="InterPro"/>
</dbReference>
<reference evidence="3 4" key="1">
    <citation type="submission" date="2018-08" db="EMBL/GenBank/DDBJ databases">
        <title>A genome reference for cultivated species of the human gut microbiota.</title>
        <authorList>
            <person name="Zou Y."/>
            <person name="Xue W."/>
            <person name="Luo G."/>
        </authorList>
    </citation>
    <scope>NUCLEOTIDE SEQUENCE [LARGE SCALE GENOMIC DNA]</scope>
    <source>
        <strain evidence="3 4">TM10-1AC</strain>
    </source>
</reference>
<keyword evidence="1" id="KW-1133">Transmembrane helix</keyword>
<feature type="domain" description="Glycosyl transferase family 1" evidence="2">
    <location>
        <begin position="184"/>
        <end position="341"/>
    </location>
</feature>
<protein>
    <submittedName>
        <fullName evidence="3">Glycosyltransferase family 4 protein</fullName>
    </submittedName>
</protein>
<dbReference type="Proteomes" id="UP000262524">
    <property type="component" value="Unassembled WGS sequence"/>
</dbReference>
<evidence type="ECO:0000313" key="3">
    <source>
        <dbReference type="EMBL" id="RGI72750.1"/>
    </source>
</evidence>
<comment type="caution">
    <text evidence="3">The sequence shown here is derived from an EMBL/GenBank/DDBJ whole genome shotgun (WGS) entry which is preliminary data.</text>
</comment>
<dbReference type="InterPro" id="IPR001296">
    <property type="entry name" value="Glyco_trans_1"/>
</dbReference>
<gene>
    <name evidence="3" type="ORF">DXD91_16610</name>
</gene>
<evidence type="ECO:0000259" key="2">
    <source>
        <dbReference type="Pfam" id="PF00534"/>
    </source>
</evidence>
<dbReference type="Gene3D" id="3.40.50.2000">
    <property type="entry name" value="Glycogen Phosphorylase B"/>
    <property type="match status" value="2"/>
</dbReference>
<dbReference type="AlphaFoldDB" id="A0A374MPL4"/>